<feature type="transmembrane region" description="Helical" evidence="1">
    <location>
        <begin position="106"/>
        <end position="125"/>
    </location>
</feature>
<keyword evidence="1" id="KW-0472">Membrane</keyword>
<reference evidence="2" key="1">
    <citation type="journal article" date="2023" name="Mol. Phylogenet. Evol.">
        <title>Genome-scale phylogeny and comparative genomics of the fungal order Sordariales.</title>
        <authorList>
            <person name="Hensen N."/>
            <person name="Bonometti L."/>
            <person name="Westerberg I."/>
            <person name="Brannstrom I.O."/>
            <person name="Guillou S."/>
            <person name="Cros-Aarteil S."/>
            <person name="Calhoun S."/>
            <person name="Haridas S."/>
            <person name="Kuo A."/>
            <person name="Mondo S."/>
            <person name="Pangilinan J."/>
            <person name="Riley R."/>
            <person name="LaButti K."/>
            <person name="Andreopoulos B."/>
            <person name="Lipzen A."/>
            <person name="Chen C."/>
            <person name="Yan M."/>
            <person name="Daum C."/>
            <person name="Ng V."/>
            <person name="Clum A."/>
            <person name="Steindorff A."/>
            <person name="Ohm R.A."/>
            <person name="Martin F."/>
            <person name="Silar P."/>
            <person name="Natvig D.O."/>
            <person name="Lalanne C."/>
            <person name="Gautier V."/>
            <person name="Ament-Velasquez S.L."/>
            <person name="Kruys A."/>
            <person name="Hutchinson M.I."/>
            <person name="Powell A.J."/>
            <person name="Barry K."/>
            <person name="Miller A.N."/>
            <person name="Grigoriev I.V."/>
            <person name="Debuchy R."/>
            <person name="Gladieux P."/>
            <person name="Hiltunen Thoren M."/>
            <person name="Johannesson H."/>
        </authorList>
    </citation>
    <scope>NUCLEOTIDE SEQUENCE</scope>
    <source>
        <strain evidence="2">CBS 314.62</strain>
    </source>
</reference>
<protein>
    <submittedName>
        <fullName evidence="2">Uncharacterized protein</fullName>
    </submittedName>
</protein>
<name>A0AAE1CCT4_9PEZI</name>
<dbReference type="AlphaFoldDB" id="A0AAE1CCT4"/>
<organism evidence="2 3">
    <name type="scientific">Podospora appendiculata</name>
    <dbReference type="NCBI Taxonomy" id="314037"/>
    <lineage>
        <taxon>Eukaryota</taxon>
        <taxon>Fungi</taxon>
        <taxon>Dikarya</taxon>
        <taxon>Ascomycota</taxon>
        <taxon>Pezizomycotina</taxon>
        <taxon>Sordariomycetes</taxon>
        <taxon>Sordariomycetidae</taxon>
        <taxon>Sordariales</taxon>
        <taxon>Podosporaceae</taxon>
        <taxon>Podospora</taxon>
    </lineage>
</organism>
<keyword evidence="3" id="KW-1185">Reference proteome</keyword>
<dbReference type="EMBL" id="JAULSO010000002">
    <property type="protein sequence ID" value="KAK3688710.1"/>
    <property type="molecule type" value="Genomic_DNA"/>
</dbReference>
<proteinExistence type="predicted"/>
<sequence>MAPPGIDLWHDVDKDKTSYHEFQVAFSRLFNLFDLRAVSPGETRHDFNTLRAVIKLWGPEILLGYFIWVAVLSVENLTLYGISRAIYLPLLALLTDSLIGPPYSGILLDLQLILLISVVVTTPLARDLDGEIENHQWDLQFLRCVSILSCLELALVLA</sequence>
<evidence type="ECO:0000256" key="1">
    <source>
        <dbReference type="SAM" id="Phobius"/>
    </source>
</evidence>
<gene>
    <name evidence="2" type="ORF">B0T22DRAFT_479942</name>
</gene>
<reference evidence="2" key="2">
    <citation type="submission" date="2023-06" db="EMBL/GenBank/DDBJ databases">
        <authorList>
            <consortium name="Lawrence Berkeley National Laboratory"/>
            <person name="Haridas S."/>
            <person name="Hensen N."/>
            <person name="Bonometti L."/>
            <person name="Westerberg I."/>
            <person name="Brannstrom I.O."/>
            <person name="Guillou S."/>
            <person name="Cros-Aarteil S."/>
            <person name="Calhoun S."/>
            <person name="Kuo A."/>
            <person name="Mondo S."/>
            <person name="Pangilinan J."/>
            <person name="Riley R."/>
            <person name="Labutti K."/>
            <person name="Andreopoulos B."/>
            <person name="Lipzen A."/>
            <person name="Chen C."/>
            <person name="Yanf M."/>
            <person name="Daum C."/>
            <person name="Ng V."/>
            <person name="Clum A."/>
            <person name="Steindorff A."/>
            <person name="Ohm R."/>
            <person name="Martin F."/>
            <person name="Silar P."/>
            <person name="Natvig D."/>
            <person name="Lalanne C."/>
            <person name="Gautier V."/>
            <person name="Ament-Velasquez S.L."/>
            <person name="Kruys A."/>
            <person name="Hutchinson M.I."/>
            <person name="Powell A.J."/>
            <person name="Barry K."/>
            <person name="Miller A.N."/>
            <person name="Grigoriev I.V."/>
            <person name="Debuchy R."/>
            <person name="Gladieux P."/>
            <person name="Thoren M.H."/>
            <person name="Johannesson H."/>
        </authorList>
    </citation>
    <scope>NUCLEOTIDE SEQUENCE</scope>
    <source>
        <strain evidence="2">CBS 314.62</strain>
    </source>
</reference>
<evidence type="ECO:0000313" key="2">
    <source>
        <dbReference type="EMBL" id="KAK3688710.1"/>
    </source>
</evidence>
<evidence type="ECO:0000313" key="3">
    <source>
        <dbReference type="Proteomes" id="UP001270362"/>
    </source>
</evidence>
<keyword evidence="1" id="KW-0812">Transmembrane</keyword>
<keyword evidence="1" id="KW-1133">Transmembrane helix</keyword>
<comment type="caution">
    <text evidence="2">The sequence shown here is derived from an EMBL/GenBank/DDBJ whole genome shotgun (WGS) entry which is preliminary data.</text>
</comment>
<dbReference type="Proteomes" id="UP001270362">
    <property type="component" value="Unassembled WGS sequence"/>
</dbReference>
<accession>A0AAE1CCT4</accession>